<evidence type="ECO:0000313" key="1">
    <source>
        <dbReference type="EMBL" id="KII71912.1"/>
    </source>
</evidence>
<accession>A0A0C2ND53</accession>
<reference evidence="1 2" key="1">
    <citation type="journal article" date="2014" name="Genome Biol. Evol.">
        <title>The genome of the myxosporean Thelohanellus kitauei shows adaptations to nutrient acquisition within its fish host.</title>
        <authorList>
            <person name="Yang Y."/>
            <person name="Xiong J."/>
            <person name="Zhou Z."/>
            <person name="Huo F."/>
            <person name="Miao W."/>
            <person name="Ran C."/>
            <person name="Liu Y."/>
            <person name="Zhang J."/>
            <person name="Feng J."/>
            <person name="Wang M."/>
            <person name="Wang M."/>
            <person name="Wang L."/>
            <person name="Yao B."/>
        </authorList>
    </citation>
    <scope>NUCLEOTIDE SEQUENCE [LARGE SCALE GENOMIC DNA]</scope>
    <source>
        <strain evidence="1">Wuqing</strain>
    </source>
</reference>
<evidence type="ECO:0000313" key="2">
    <source>
        <dbReference type="Proteomes" id="UP000031668"/>
    </source>
</evidence>
<keyword evidence="2" id="KW-1185">Reference proteome</keyword>
<dbReference type="EMBL" id="JWZT01001586">
    <property type="protein sequence ID" value="KII71912.1"/>
    <property type="molecule type" value="Genomic_DNA"/>
</dbReference>
<dbReference type="Proteomes" id="UP000031668">
    <property type="component" value="Unassembled WGS sequence"/>
</dbReference>
<name>A0A0C2ND53_THEKT</name>
<organism evidence="1 2">
    <name type="scientific">Thelohanellus kitauei</name>
    <name type="common">Myxosporean</name>
    <dbReference type="NCBI Taxonomy" id="669202"/>
    <lineage>
        <taxon>Eukaryota</taxon>
        <taxon>Metazoa</taxon>
        <taxon>Cnidaria</taxon>
        <taxon>Myxozoa</taxon>
        <taxon>Myxosporea</taxon>
        <taxon>Bivalvulida</taxon>
        <taxon>Platysporina</taxon>
        <taxon>Myxobolidae</taxon>
        <taxon>Thelohanellus</taxon>
    </lineage>
</organism>
<proteinExistence type="predicted"/>
<protein>
    <submittedName>
        <fullName evidence="1">Uncharacterized protein</fullName>
    </submittedName>
</protein>
<dbReference type="AlphaFoldDB" id="A0A0C2ND53"/>
<gene>
    <name evidence="1" type="ORF">RF11_01722</name>
</gene>
<sequence>MRRFRPTFIGYGIIYRHVGSAILLGRKIRPYFEKDCSLDEISQYFLSMMANNSTLSMRMKSLIGKFLSRIRPIENGMLSCGRSLIAVDSNKSLTLERVLSIAGSMPIPSKTMKAIKMEDTEFTKDCRHFSRICSRCYKLEDIKVVCMTKLPINSFLKCNSKYRSSDSINELVVNSCEFISISIGVENLHFPSLVDTGAS</sequence>
<comment type="caution">
    <text evidence="1">The sequence shown here is derived from an EMBL/GenBank/DDBJ whole genome shotgun (WGS) entry which is preliminary data.</text>
</comment>